<dbReference type="PANTHER" id="PTHR21683:SF2">
    <property type="entry name" value="COILED-COIL DOMAIN-CONTAINING PROTEIN 42 LIKE-2-LIKE"/>
    <property type="match status" value="1"/>
</dbReference>
<dbReference type="Pfam" id="PF13863">
    <property type="entry name" value="DUF4200"/>
    <property type="match status" value="1"/>
</dbReference>
<evidence type="ECO:0000313" key="4">
    <source>
        <dbReference type="EMBL" id="KAK4878016.1"/>
    </source>
</evidence>
<dbReference type="InterPro" id="IPR051147">
    <property type="entry name" value="CFAP_domain-containing"/>
</dbReference>
<gene>
    <name evidence="4" type="ORF">RN001_010522</name>
</gene>
<feature type="coiled-coil region" evidence="2">
    <location>
        <begin position="196"/>
        <end position="230"/>
    </location>
</feature>
<accession>A0AAN7PA20</accession>
<keyword evidence="1 2" id="KW-0175">Coiled coil</keyword>
<dbReference type="GO" id="GO:0005856">
    <property type="term" value="C:cytoskeleton"/>
    <property type="evidence" value="ECO:0007669"/>
    <property type="project" value="UniProtKB-ARBA"/>
</dbReference>
<evidence type="ECO:0000256" key="2">
    <source>
        <dbReference type="SAM" id="Coils"/>
    </source>
</evidence>
<dbReference type="InterPro" id="IPR025252">
    <property type="entry name" value="DUF4200"/>
</dbReference>
<organism evidence="4 5">
    <name type="scientific">Aquatica leii</name>
    <dbReference type="NCBI Taxonomy" id="1421715"/>
    <lineage>
        <taxon>Eukaryota</taxon>
        <taxon>Metazoa</taxon>
        <taxon>Ecdysozoa</taxon>
        <taxon>Arthropoda</taxon>
        <taxon>Hexapoda</taxon>
        <taxon>Insecta</taxon>
        <taxon>Pterygota</taxon>
        <taxon>Neoptera</taxon>
        <taxon>Endopterygota</taxon>
        <taxon>Coleoptera</taxon>
        <taxon>Polyphaga</taxon>
        <taxon>Elateriformia</taxon>
        <taxon>Elateroidea</taxon>
        <taxon>Lampyridae</taxon>
        <taxon>Luciolinae</taxon>
        <taxon>Aquatica</taxon>
    </lineage>
</organism>
<feature type="domain" description="DUF4200" evidence="3">
    <location>
        <begin position="53"/>
        <end position="169"/>
    </location>
</feature>
<reference evidence="5" key="1">
    <citation type="submission" date="2023-01" db="EMBL/GenBank/DDBJ databases">
        <title>Key to firefly adult light organ development and bioluminescence: homeobox transcription factors regulate luciferase expression and transportation to peroxisome.</title>
        <authorList>
            <person name="Fu X."/>
        </authorList>
    </citation>
    <scope>NUCLEOTIDE SEQUENCE [LARGE SCALE GENOMIC DNA]</scope>
</reference>
<proteinExistence type="predicted"/>
<sequence>MNETEETFGYLTFPKVKPEKVIGDFLESKLNDRILKKYPEWDLPRIDPKVNLVAVSRDLYQAELRLSEKKIEASGRRKYLADEWKKLELEQEKFKKTFYDFDRMIEENAIKTRRAMTKKKEQVLFRAKTEDEINRLEVGYAHLAKVKEQMEVQVKEHGIYENYLWTVVKSKPDEFRNPHDVFNKFGTLDEARTALAEQLNASVIQTENVKDKLERQIIEQNTTLTGLNNKVAALQIRYRIAKEHSQKWDDIVHGIQEQLRNKYEELLSVKRICWSIYNNMCKHRRVEASLAHNDFEQQLLYIKKFLVTLKNTINYAQNTLETGVNSVVVEKPKSPLVHKYK</sequence>
<protein>
    <recommendedName>
        <fullName evidence="3">DUF4200 domain-containing protein</fullName>
    </recommendedName>
</protein>
<comment type="caution">
    <text evidence="4">The sequence shown here is derived from an EMBL/GenBank/DDBJ whole genome shotgun (WGS) entry which is preliminary data.</text>
</comment>
<evidence type="ECO:0000256" key="1">
    <source>
        <dbReference type="ARBA" id="ARBA00023054"/>
    </source>
</evidence>
<dbReference type="EMBL" id="JARPUR010000004">
    <property type="protein sequence ID" value="KAK4878016.1"/>
    <property type="molecule type" value="Genomic_DNA"/>
</dbReference>
<dbReference type="Proteomes" id="UP001353858">
    <property type="component" value="Unassembled WGS sequence"/>
</dbReference>
<dbReference type="AlphaFoldDB" id="A0AAN7PA20"/>
<evidence type="ECO:0000259" key="3">
    <source>
        <dbReference type="Pfam" id="PF13863"/>
    </source>
</evidence>
<dbReference type="PANTHER" id="PTHR21683">
    <property type="entry name" value="COILED-COIL DOMAIN-CONTAINING PROTEIN 42 LIKE-2-LIKE-RELATED"/>
    <property type="match status" value="1"/>
</dbReference>
<evidence type="ECO:0000313" key="5">
    <source>
        <dbReference type="Proteomes" id="UP001353858"/>
    </source>
</evidence>
<keyword evidence="5" id="KW-1185">Reference proteome</keyword>
<name>A0AAN7PA20_9COLE</name>